<evidence type="ECO:0000313" key="6">
    <source>
        <dbReference type="Proteomes" id="UP000093695"/>
    </source>
</evidence>
<dbReference type="GO" id="GO:0016709">
    <property type="term" value="F:oxidoreductase activity, acting on paired donors, with incorporation or reduction of molecular oxygen, NAD(P)H as one donor, and incorporation of one atom of oxygen"/>
    <property type="evidence" value="ECO:0007669"/>
    <property type="project" value="UniProtKB-ARBA"/>
</dbReference>
<evidence type="ECO:0000259" key="4">
    <source>
        <dbReference type="Pfam" id="PF01494"/>
    </source>
</evidence>
<dbReference type="Gene3D" id="3.40.30.120">
    <property type="match status" value="1"/>
</dbReference>
<dbReference type="PRINTS" id="PR00420">
    <property type="entry name" value="RNGMNOXGNASE"/>
</dbReference>
<dbReference type="PANTHER" id="PTHR43004:SF19">
    <property type="entry name" value="BINDING MONOOXYGENASE, PUTATIVE (JCVI)-RELATED"/>
    <property type="match status" value="1"/>
</dbReference>
<dbReference type="eggNOG" id="COG0654">
    <property type="taxonomic scope" value="Bacteria"/>
</dbReference>
<dbReference type="InterPro" id="IPR050641">
    <property type="entry name" value="RIFMO-like"/>
</dbReference>
<protein>
    <submittedName>
        <fullName evidence="5">Oxygenase</fullName>
    </submittedName>
</protein>
<evidence type="ECO:0000256" key="3">
    <source>
        <dbReference type="ARBA" id="ARBA00022827"/>
    </source>
</evidence>
<dbReference type="SUPFAM" id="SSF51905">
    <property type="entry name" value="FAD/NAD(P)-binding domain"/>
    <property type="match status" value="1"/>
</dbReference>
<organism evidence="5 6">
    <name type="scientific">Amycolatopsis orientalis</name>
    <name type="common">Nocardia orientalis</name>
    <dbReference type="NCBI Taxonomy" id="31958"/>
    <lineage>
        <taxon>Bacteria</taxon>
        <taxon>Bacillati</taxon>
        <taxon>Actinomycetota</taxon>
        <taxon>Actinomycetes</taxon>
        <taxon>Pseudonocardiales</taxon>
        <taxon>Pseudonocardiaceae</taxon>
        <taxon>Amycolatopsis</taxon>
    </lineage>
</organism>
<feature type="domain" description="FAD-binding" evidence="4">
    <location>
        <begin position="3"/>
        <end position="340"/>
    </location>
</feature>
<dbReference type="InterPro" id="IPR036188">
    <property type="entry name" value="FAD/NAD-bd_sf"/>
</dbReference>
<dbReference type="Gene3D" id="3.30.70.2450">
    <property type="match status" value="1"/>
</dbReference>
<dbReference type="Gene3D" id="3.50.50.60">
    <property type="entry name" value="FAD/NAD(P)-binding domain"/>
    <property type="match status" value="1"/>
</dbReference>
<reference evidence="5 6" key="1">
    <citation type="journal article" date="2015" name="Genome Announc.">
        <title>Draft Genome Sequence of Norvancomycin-Producing Strain Amycolatopsis orientalis CPCC200066.</title>
        <authorList>
            <person name="Lei X."/>
            <person name="Yuan F."/>
            <person name="Shi Y."/>
            <person name="Li X."/>
            <person name="Wang L."/>
            <person name="Hong B."/>
        </authorList>
    </citation>
    <scope>NUCLEOTIDE SEQUENCE [LARGE SCALE GENOMIC DNA]</scope>
    <source>
        <strain evidence="5 6">B-37</strain>
    </source>
</reference>
<evidence type="ECO:0000256" key="2">
    <source>
        <dbReference type="ARBA" id="ARBA00022630"/>
    </source>
</evidence>
<dbReference type="PANTHER" id="PTHR43004">
    <property type="entry name" value="TRK SYSTEM POTASSIUM UPTAKE PROTEIN"/>
    <property type="match status" value="1"/>
</dbReference>
<comment type="cofactor">
    <cofactor evidence="1">
        <name>FAD</name>
        <dbReference type="ChEBI" id="CHEBI:57692"/>
    </cofactor>
</comment>
<dbReference type="EMBL" id="CP016174">
    <property type="protein sequence ID" value="ANN22225.1"/>
    <property type="molecule type" value="Genomic_DNA"/>
</dbReference>
<dbReference type="STRING" id="31958.SD37_34185"/>
<accession>A0A193CD29</accession>
<dbReference type="AlphaFoldDB" id="A0A193CD29"/>
<evidence type="ECO:0000256" key="1">
    <source>
        <dbReference type="ARBA" id="ARBA00001974"/>
    </source>
</evidence>
<sequence length="539" mass="57973">MPDVLVAGAGPVGLTAALELTRRGVRVRVVDRADGPAVTSRATATHARTLEIYEQMGLAGEILGRGQRVDGFTMHRNGRAMIRFGSGYDHLPTRYPFTLQIDQVLTEEVLRTALAGHGVEVEWGVELTRLEQDANEVTGWLRHASGREERCVVPWLIGADGGHSTVRRALGLKLAGESTETWLIADAVLDADLPRDSLHWIHGDDGTVLMVPFPAPGKWRLVDTADTAQSADPRQVAERFRAKITRALGREVRVEPPTWVSVFTIQQRMIDRMREGRCFVAGDAAHVHSPASGQGMNTGVQDAYNLAWKLADVIRGHASEELLDSYQHERAPVGETLLRTTRTATALIALRNAVAPVALPLGLGFLNLVKPLKRRVERKIMTTMSGLALDYAGSPLSLAAGDGTGLRPGHRVAWSEREAAAHPGWRALGAELTDPRWTLLADAGQDSAVAAVLDDVIDGHGVGVSVRTLSAAPVPVCRAKPLTDPGRAVRTTVGIPAGGFALIRPDGHLAAKGSVTAELTTVLRDVGLRQAKAIRTEEV</sequence>
<dbReference type="KEGG" id="aori:SD37_34185"/>
<evidence type="ECO:0000313" key="5">
    <source>
        <dbReference type="EMBL" id="ANN22225.1"/>
    </source>
</evidence>
<gene>
    <name evidence="5" type="ORF">SD37_34185</name>
</gene>
<dbReference type="Proteomes" id="UP000093695">
    <property type="component" value="Chromosome"/>
</dbReference>
<dbReference type="InterPro" id="IPR002938">
    <property type="entry name" value="FAD-bd"/>
</dbReference>
<keyword evidence="3" id="KW-0274">FAD</keyword>
<dbReference type="GO" id="GO:0071949">
    <property type="term" value="F:FAD binding"/>
    <property type="evidence" value="ECO:0007669"/>
    <property type="project" value="InterPro"/>
</dbReference>
<name>A0A193CD29_AMYOR</name>
<proteinExistence type="predicted"/>
<keyword evidence="6" id="KW-1185">Reference proteome</keyword>
<dbReference type="Pfam" id="PF01494">
    <property type="entry name" value="FAD_binding_3"/>
    <property type="match status" value="1"/>
</dbReference>
<keyword evidence="2" id="KW-0285">Flavoprotein</keyword>